<dbReference type="Proteomes" id="UP000286186">
    <property type="component" value="Unassembled WGS sequence"/>
</dbReference>
<accession>A0A414R6K8</accession>
<organism evidence="15 19">
    <name type="scientific">Eubacterium ventriosum</name>
    <dbReference type="NCBI Taxonomy" id="39496"/>
    <lineage>
        <taxon>Bacteria</taxon>
        <taxon>Bacillati</taxon>
        <taxon>Bacillota</taxon>
        <taxon>Clostridia</taxon>
        <taxon>Eubacteriales</taxon>
        <taxon>Eubacteriaceae</taxon>
        <taxon>Eubacterium</taxon>
    </lineage>
</organism>
<dbReference type="GO" id="GO:0004821">
    <property type="term" value="F:histidine-tRNA ligase activity"/>
    <property type="evidence" value="ECO:0007669"/>
    <property type="project" value="TreeGrafter"/>
</dbReference>
<comment type="miscellaneous">
    <text evidence="9">This function is generally fulfilled by the C-terminal part of HisG, which is missing in some bacteria such as this one.</text>
</comment>
<dbReference type="GO" id="GO:0006427">
    <property type="term" value="P:histidyl-tRNA aminoacylation"/>
    <property type="evidence" value="ECO:0007669"/>
    <property type="project" value="TreeGrafter"/>
</dbReference>
<proteinExistence type="inferred from homology"/>
<dbReference type="InterPro" id="IPR004517">
    <property type="entry name" value="HisZ"/>
</dbReference>
<comment type="similarity">
    <text evidence="3 9">Belongs to the class-II aminoacyl-tRNA synthetase family. HisZ subfamily.</text>
</comment>
<evidence type="ECO:0000313" key="15">
    <source>
        <dbReference type="EMBL" id="RHF88656.1"/>
    </source>
</evidence>
<feature type="binding site" evidence="10">
    <location>
        <position position="133"/>
    </location>
    <ligand>
        <name>L-histidine</name>
        <dbReference type="ChEBI" id="CHEBI:57595"/>
    </ligand>
</feature>
<dbReference type="CDD" id="cd00773">
    <property type="entry name" value="HisRS-like_core"/>
    <property type="match status" value="1"/>
</dbReference>
<feature type="binding site" evidence="10">
    <location>
        <begin position="85"/>
        <end position="87"/>
    </location>
    <ligand>
        <name>L-histidine</name>
        <dbReference type="ChEBI" id="CHEBI:57595"/>
    </ligand>
</feature>
<protein>
    <recommendedName>
        <fullName evidence="4 9">ATP phosphoribosyltransferase regulatory subunit</fullName>
    </recommendedName>
</protein>
<evidence type="ECO:0000313" key="19">
    <source>
        <dbReference type="Proteomes" id="UP000286186"/>
    </source>
</evidence>
<sequence length="405" mass="45793">MEDNMEKVLLHTPEGVRDVYGKECAVKLTIENSINKVFNIYGYHNIQTPTFEFFDIFSKERGSVASKNLYKFFDREGNTLVLRPDVTPSIARLVAKYYMDVKVPVKLCYNANTYINNSELQGKLKENTQLGCELINDDSVEADAEILALVVDSLKAAGLKEFLVEIGHADFYKGLLEECGFDTENEQELRKRIENKNYFGVEEILDNNNITGQLKEAFLKLPELFGSIDVIKSAKELTDNKKALQSIERLEKLYSILEDYGVSKYISFDLGMISNFNYYTGIIFKAYTYGSGDQIVAGGRYDKLLGQFGKEAAAVGFAVYMDQILLAVNGQLLKENNDYSYEVIIYDPEFRKAALSLTNALRDQGVKTELISKKENISLDEYTTFKKEDGATKITYVSKDGAVEL</sequence>
<reference evidence="16 17" key="1">
    <citation type="submission" date="2018-08" db="EMBL/GenBank/DDBJ databases">
        <title>A genome reference for cultivated species of the human gut microbiota.</title>
        <authorList>
            <person name="Zou Y."/>
            <person name="Xue W."/>
            <person name="Luo G."/>
        </authorList>
    </citation>
    <scope>NUCLEOTIDE SEQUENCE [LARGE SCALE GENOMIC DNA]</scope>
    <source>
        <strain evidence="15 19">AM23-22</strain>
        <strain evidence="14 18">AM42-30</strain>
        <strain evidence="13 16">AM43-2</strain>
        <strain evidence="12 17">AM44-11BH</strain>
    </source>
</reference>
<evidence type="ECO:0000313" key="17">
    <source>
        <dbReference type="Proteomes" id="UP000284779"/>
    </source>
</evidence>
<comment type="subcellular location">
    <subcellularLocation>
        <location evidence="1 9">Cytoplasm</location>
    </subcellularLocation>
</comment>
<comment type="pathway">
    <text evidence="2 9">Amino-acid biosynthesis; L-histidine biosynthesis; L-histidine from 5-phospho-alpha-D-ribose 1-diphosphate: step 1/9.</text>
</comment>
<dbReference type="Proteomes" id="UP000285740">
    <property type="component" value="Unassembled WGS sequence"/>
</dbReference>
<evidence type="ECO:0000256" key="10">
    <source>
        <dbReference type="PIRSR" id="PIRSR001549-1"/>
    </source>
</evidence>
<dbReference type="Proteomes" id="UP000284598">
    <property type="component" value="Unassembled WGS sequence"/>
</dbReference>
<dbReference type="HAMAP" id="MF_00125">
    <property type="entry name" value="HisZ"/>
    <property type="match status" value="1"/>
</dbReference>
<dbReference type="Proteomes" id="UP000284779">
    <property type="component" value="Unassembled WGS sequence"/>
</dbReference>
<dbReference type="Pfam" id="PF13393">
    <property type="entry name" value="tRNA-synt_His"/>
    <property type="match status" value="1"/>
</dbReference>
<dbReference type="EMBL" id="QSFO01000011">
    <property type="protein sequence ID" value="RHA53270.1"/>
    <property type="molecule type" value="Genomic_DNA"/>
</dbReference>
<keyword evidence="17" id="KW-1185">Reference proteome</keyword>
<dbReference type="PANTHER" id="PTHR43707">
    <property type="entry name" value="HISTIDYL-TRNA SYNTHETASE"/>
    <property type="match status" value="1"/>
</dbReference>
<dbReference type="EMBL" id="QSFD01000004">
    <property type="protein sequence ID" value="RHA19100.1"/>
    <property type="molecule type" value="Genomic_DNA"/>
</dbReference>
<evidence type="ECO:0000256" key="4">
    <source>
        <dbReference type="ARBA" id="ARBA00020397"/>
    </source>
</evidence>
<name>A0A414R6K8_9FIRM</name>
<feature type="binding site" evidence="10">
    <location>
        <begin position="278"/>
        <end position="279"/>
    </location>
    <ligand>
        <name>L-histidine</name>
        <dbReference type="ChEBI" id="CHEBI:57595"/>
    </ligand>
</feature>
<dbReference type="EMBL" id="QSFV01000015">
    <property type="protein sequence ID" value="RHA80728.1"/>
    <property type="molecule type" value="Genomic_DNA"/>
</dbReference>
<evidence type="ECO:0000313" key="14">
    <source>
        <dbReference type="EMBL" id="RHA80728.1"/>
    </source>
</evidence>
<dbReference type="EMBL" id="QRHR01000006">
    <property type="protein sequence ID" value="RHF88656.1"/>
    <property type="molecule type" value="Genomic_DNA"/>
</dbReference>
<dbReference type="AlphaFoldDB" id="A0A414R6K8"/>
<dbReference type="InterPro" id="IPR004516">
    <property type="entry name" value="HisRS/HisZ"/>
</dbReference>
<evidence type="ECO:0000256" key="1">
    <source>
        <dbReference type="ARBA" id="ARBA00004496"/>
    </source>
</evidence>
<evidence type="ECO:0000313" key="13">
    <source>
        <dbReference type="EMBL" id="RHA53270.1"/>
    </source>
</evidence>
<comment type="subunit">
    <text evidence="9">Heteromultimer composed of HisG and HisZ subunits.</text>
</comment>
<evidence type="ECO:0000313" key="12">
    <source>
        <dbReference type="EMBL" id="RHA19100.1"/>
    </source>
</evidence>
<dbReference type="GO" id="GO:0016757">
    <property type="term" value="F:glycosyltransferase activity"/>
    <property type="evidence" value="ECO:0007669"/>
    <property type="project" value="UniProtKB-KW"/>
</dbReference>
<dbReference type="PIRSF" id="PIRSF001549">
    <property type="entry name" value="His-tRNA_synth"/>
    <property type="match status" value="1"/>
</dbReference>
<dbReference type="GO" id="GO:0140096">
    <property type="term" value="F:catalytic activity, acting on a protein"/>
    <property type="evidence" value="ECO:0007669"/>
    <property type="project" value="UniProtKB-ARBA"/>
</dbReference>
<evidence type="ECO:0000313" key="18">
    <source>
        <dbReference type="Proteomes" id="UP000285740"/>
    </source>
</evidence>
<evidence type="ECO:0000256" key="5">
    <source>
        <dbReference type="ARBA" id="ARBA00022490"/>
    </source>
</evidence>
<evidence type="ECO:0000256" key="6">
    <source>
        <dbReference type="ARBA" id="ARBA00022605"/>
    </source>
</evidence>
<evidence type="ECO:0000256" key="9">
    <source>
        <dbReference type="HAMAP-Rule" id="MF_00125"/>
    </source>
</evidence>
<keyword evidence="7 9" id="KW-0368">Histidine biosynthesis</keyword>
<dbReference type="SUPFAM" id="SSF55681">
    <property type="entry name" value="Class II aaRS and biotin synthetases"/>
    <property type="match status" value="1"/>
</dbReference>
<dbReference type="UniPathway" id="UPA00031">
    <property type="reaction ID" value="UER00006"/>
</dbReference>
<dbReference type="Gene3D" id="3.30.930.10">
    <property type="entry name" value="Bira Bifunctional Protein, Domain 2"/>
    <property type="match status" value="1"/>
</dbReference>
<feature type="binding site" evidence="10">
    <location>
        <position position="129"/>
    </location>
    <ligand>
        <name>L-histidine</name>
        <dbReference type="ChEBI" id="CHEBI:57595"/>
    </ligand>
</feature>
<evidence type="ECO:0000313" key="16">
    <source>
        <dbReference type="Proteomes" id="UP000284598"/>
    </source>
</evidence>
<keyword evidence="6 9" id="KW-0028">Amino-acid biosynthesis</keyword>
<dbReference type="GO" id="GO:0005737">
    <property type="term" value="C:cytoplasm"/>
    <property type="evidence" value="ECO:0007669"/>
    <property type="project" value="UniProtKB-SubCell"/>
</dbReference>
<evidence type="ECO:0000259" key="11">
    <source>
        <dbReference type="Pfam" id="PF13393"/>
    </source>
</evidence>
<evidence type="ECO:0000256" key="8">
    <source>
        <dbReference type="ARBA" id="ARBA00025246"/>
    </source>
</evidence>
<dbReference type="PANTHER" id="PTHR43707:SF6">
    <property type="entry name" value="ATP PHOSPHORIBOSYLTRANSFERASE REGULATORY SUBUNIT"/>
    <property type="match status" value="1"/>
</dbReference>
<gene>
    <name evidence="9 15" type="primary">hisZ</name>
    <name evidence="15" type="ORF">DW652_07960</name>
    <name evidence="14" type="ORF">DW918_05990</name>
    <name evidence="13" type="ORF">DW929_09820</name>
    <name evidence="12" type="ORF">DW944_05040</name>
</gene>
<evidence type="ECO:0000256" key="3">
    <source>
        <dbReference type="ARBA" id="ARBA00005539"/>
    </source>
</evidence>
<evidence type="ECO:0000256" key="2">
    <source>
        <dbReference type="ARBA" id="ARBA00004667"/>
    </source>
</evidence>
<keyword evidence="15" id="KW-0808">Transferase</keyword>
<evidence type="ECO:0000256" key="7">
    <source>
        <dbReference type="ARBA" id="ARBA00023102"/>
    </source>
</evidence>
<comment type="function">
    <text evidence="8 9">Required for the first step of histidine biosynthesis. May allow the feedback regulation of ATP phosphoribosyltransferase activity by histidine.</text>
</comment>
<dbReference type="GO" id="GO:0000105">
    <property type="term" value="P:L-histidine biosynthetic process"/>
    <property type="evidence" value="ECO:0007669"/>
    <property type="project" value="UniProtKB-UniRule"/>
</dbReference>
<feature type="domain" description="Class II Histidinyl-tRNA synthetase (HisRS)-like catalytic core" evidence="11">
    <location>
        <begin position="15"/>
        <end position="324"/>
    </location>
</feature>
<keyword evidence="15" id="KW-0328">Glycosyltransferase</keyword>
<dbReference type="NCBIfam" id="TIGR00443">
    <property type="entry name" value="hisZ_biosyn_reg"/>
    <property type="match status" value="1"/>
</dbReference>
<comment type="caution">
    <text evidence="15">The sequence shown here is derived from an EMBL/GenBank/DDBJ whole genome shotgun (WGS) entry which is preliminary data.</text>
</comment>
<dbReference type="InterPro" id="IPR041715">
    <property type="entry name" value="HisRS-like_core"/>
</dbReference>
<keyword evidence="5 9" id="KW-0963">Cytoplasm</keyword>
<dbReference type="InterPro" id="IPR045864">
    <property type="entry name" value="aa-tRNA-synth_II/BPL/LPL"/>
</dbReference>